<dbReference type="InterPro" id="IPR031905">
    <property type="entry name" value="Flotillin_C"/>
</dbReference>
<proteinExistence type="predicted"/>
<name>A0A4Q7EEZ2_9CYAN</name>
<evidence type="ECO:0000313" key="3">
    <source>
        <dbReference type="EMBL" id="RZM81763.1"/>
    </source>
</evidence>
<dbReference type="EMBL" id="QVFV01000001">
    <property type="protein sequence ID" value="RZM81763.1"/>
    <property type="molecule type" value="Genomic_DNA"/>
</dbReference>
<dbReference type="Pfam" id="PF15975">
    <property type="entry name" value="Flot"/>
    <property type="match status" value="1"/>
</dbReference>
<evidence type="ECO:0000313" key="4">
    <source>
        <dbReference type="Proteomes" id="UP000292459"/>
    </source>
</evidence>
<protein>
    <recommendedName>
        <fullName evidence="2">Flotillin C-terminal domain-containing protein</fullName>
    </recommendedName>
</protein>
<sequence length="136" mass="14288">MGLLPKYLDIEARNAISNTNLTADVIAQIWPQLVDRLPEVLSALAPQPGVIGDARIYAFPGMNGDGNGSTPGDINKLLMSTGDLSLINSLLDEGKLGTVLSQVKDLIQGEAPTSSDSKTAIAPQPDQAVPVDHDND</sequence>
<organism evidence="3 4">
    <name type="scientific">Leptolyngbya iicbica LK</name>
    <dbReference type="NCBI Taxonomy" id="2294035"/>
    <lineage>
        <taxon>Bacteria</taxon>
        <taxon>Bacillati</taxon>
        <taxon>Cyanobacteriota</taxon>
        <taxon>Cyanophyceae</taxon>
        <taxon>Leptolyngbyales</taxon>
        <taxon>Leptolyngbyaceae</taxon>
        <taxon>Leptolyngbya group</taxon>
        <taxon>Leptolyngbya</taxon>
        <taxon>Leptolyngbya iicbica</taxon>
    </lineage>
</organism>
<accession>A0A4Q7EEZ2</accession>
<keyword evidence="4" id="KW-1185">Reference proteome</keyword>
<evidence type="ECO:0000259" key="2">
    <source>
        <dbReference type="Pfam" id="PF15975"/>
    </source>
</evidence>
<dbReference type="Proteomes" id="UP000292459">
    <property type="component" value="Unassembled WGS sequence"/>
</dbReference>
<comment type="caution">
    <text evidence="3">The sequence shown here is derived from an EMBL/GenBank/DDBJ whole genome shotgun (WGS) entry which is preliminary data.</text>
</comment>
<dbReference type="OrthoDB" id="9815577at2"/>
<gene>
    <name evidence="3" type="ORF">DYY88_00285</name>
</gene>
<dbReference type="AlphaFoldDB" id="A0A4Q7EEZ2"/>
<reference evidence="3 4" key="1">
    <citation type="submission" date="2018-11" db="EMBL/GenBank/DDBJ databases">
        <title>Whole genome sequencing of an environmental sample.</title>
        <authorList>
            <person name="Sarangi A.N."/>
            <person name="Singh D."/>
            <person name="Tripathy S."/>
        </authorList>
    </citation>
    <scope>NUCLEOTIDE SEQUENCE [LARGE SCALE GENOMIC DNA]</scope>
    <source>
        <strain evidence="3 4">Lakshadweep</strain>
    </source>
</reference>
<feature type="domain" description="Flotillin C-terminal" evidence="2">
    <location>
        <begin position="10"/>
        <end position="93"/>
    </location>
</feature>
<evidence type="ECO:0000256" key="1">
    <source>
        <dbReference type="SAM" id="MobiDB-lite"/>
    </source>
</evidence>
<feature type="region of interest" description="Disordered" evidence="1">
    <location>
        <begin position="110"/>
        <end position="136"/>
    </location>
</feature>